<organism evidence="1 2">
    <name type="scientific">Sphingopyxis macrogoltabida</name>
    <name type="common">Sphingomonas macrogoltabidus</name>
    <dbReference type="NCBI Taxonomy" id="33050"/>
    <lineage>
        <taxon>Bacteria</taxon>
        <taxon>Pseudomonadati</taxon>
        <taxon>Pseudomonadota</taxon>
        <taxon>Alphaproteobacteria</taxon>
        <taxon>Sphingomonadales</taxon>
        <taxon>Sphingomonadaceae</taxon>
        <taxon>Sphingopyxis</taxon>
    </lineage>
</organism>
<gene>
    <name evidence="1" type="ORF">AN936_02215</name>
</gene>
<dbReference type="PATRIC" id="fig|33050.5.peg.463"/>
<dbReference type="KEGG" id="smag:AN936_02215"/>
<dbReference type="InterPro" id="IPR046662">
    <property type="entry name" value="DUF6771"/>
</dbReference>
<dbReference type="Pfam" id="PF20561">
    <property type="entry name" value="DUF6771"/>
    <property type="match status" value="1"/>
</dbReference>
<proteinExistence type="predicted"/>
<accession>A0A0N9U2P0</accession>
<evidence type="ECO:0000313" key="1">
    <source>
        <dbReference type="EMBL" id="ALH79228.1"/>
    </source>
</evidence>
<dbReference type="RefSeq" id="WP_054586716.1">
    <property type="nucleotide sequence ID" value="NZ_CP012700.1"/>
</dbReference>
<dbReference type="Proteomes" id="UP000058074">
    <property type="component" value="Chromosome"/>
</dbReference>
<dbReference type="OrthoDB" id="7475273at2"/>
<evidence type="ECO:0000313" key="2">
    <source>
        <dbReference type="Proteomes" id="UP000058074"/>
    </source>
</evidence>
<sequence>MDKIDTARVAETILAAPGWARVGITAPTSHIRVEAAFELARAIVESVRAGAEPASPDQLGLSL</sequence>
<dbReference type="EMBL" id="CP012700">
    <property type="protein sequence ID" value="ALH79228.1"/>
    <property type="molecule type" value="Genomic_DNA"/>
</dbReference>
<dbReference type="AlphaFoldDB" id="A0A0N9U2P0"/>
<protein>
    <submittedName>
        <fullName evidence="1">Uncharacterized protein</fullName>
    </submittedName>
</protein>
<reference evidence="1 2" key="1">
    <citation type="journal article" date="2015" name="Genome Announc.">
        <title>Complete Genome Sequence of Polypropylene Glycol- and Polyethylene Glycol-Degrading Sphingopyxis macrogoltabida Strain EY-1.</title>
        <authorList>
            <person name="Ohtsubo Y."/>
            <person name="Nagata Y."/>
            <person name="Numata M."/>
            <person name="Tsuchikane K."/>
            <person name="Hosoyama A."/>
            <person name="Yamazoe A."/>
            <person name="Tsuda M."/>
            <person name="Fujita N."/>
            <person name="Kawai F."/>
        </authorList>
    </citation>
    <scope>NUCLEOTIDE SEQUENCE [LARGE SCALE GENOMIC DNA]</scope>
    <source>
        <strain evidence="1 2">EY-1</strain>
    </source>
</reference>
<name>A0A0N9U2P0_SPHMC</name>